<dbReference type="GO" id="GO:0006744">
    <property type="term" value="P:ubiquinone biosynthetic process"/>
    <property type="evidence" value="ECO:0007669"/>
    <property type="project" value="TreeGrafter"/>
</dbReference>
<keyword evidence="2" id="KW-0808">Transferase</keyword>
<gene>
    <name evidence="6" type="ORF">PP2015_3757</name>
</gene>
<evidence type="ECO:0000256" key="3">
    <source>
        <dbReference type="ARBA" id="ARBA00022741"/>
    </source>
</evidence>
<dbReference type="InterPro" id="IPR051409">
    <property type="entry name" value="Atypical_kinase_ADCK"/>
</dbReference>
<comment type="similarity">
    <text evidence="1">Belongs to the protein kinase superfamily. ADCK protein kinase family.</text>
</comment>
<dbReference type="Pfam" id="PF03109">
    <property type="entry name" value="ABC1"/>
    <property type="match status" value="1"/>
</dbReference>
<accession>A0A0S2K7W6</accession>
<dbReference type="InterPro" id="IPR034646">
    <property type="entry name" value="ADCK3_dom"/>
</dbReference>
<dbReference type="AlphaFoldDB" id="A0A0S2K7W6"/>
<dbReference type="RefSeq" id="WP_058032104.1">
    <property type="nucleotide sequence ID" value="NZ_CP013188.1"/>
</dbReference>
<feature type="domain" description="ABC1 atypical kinase-like" evidence="5">
    <location>
        <begin position="95"/>
        <end position="334"/>
    </location>
</feature>
<dbReference type="SUPFAM" id="SSF56112">
    <property type="entry name" value="Protein kinase-like (PK-like)"/>
    <property type="match status" value="1"/>
</dbReference>
<dbReference type="EMBL" id="CP013188">
    <property type="protein sequence ID" value="ALO44229.1"/>
    <property type="molecule type" value="Genomic_DNA"/>
</dbReference>
<dbReference type="GO" id="GO:0016740">
    <property type="term" value="F:transferase activity"/>
    <property type="evidence" value="ECO:0007669"/>
    <property type="project" value="UniProtKB-KW"/>
</dbReference>
<evidence type="ECO:0000256" key="4">
    <source>
        <dbReference type="ARBA" id="ARBA00022840"/>
    </source>
</evidence>
<keyword evidence="7" id="KW-1185">Reference proteome</keyword>
<dbReference type="KEGG" id="pphe:PP2015_3757"/>
<dbReference type="PATRIC" id="fig|161398.10.peg.3841"/>
<dbReference type="OrthoDB" id="9795390at2"/>
<evidence type="ECO:0000313" key="7">
    <source>
        <dbReference type="Proteomes" id="UP000061457"/>
    </source>
</evidence>
<dbReference type="GO" id="GO:0005524">
    <property type="term" value="F:ATP binding"/>
    <property type="evidence" value="ECO:0007669"/>
    <property type="project" value="UniProtKB-KW"/>
</dbReference>
<sequence>MDKSKSVPTSRLSRLSKFGLLASKVAGNVLLDGAKSVAKGEKLDKQSLILSPKNIENLAEQFAQLRGAAMKLGQLLSMDSGEVLPPELSKLLARLRSEGHAMPHKQLVGVLKSHWGVHWLDKFSHIELKPFAAASIGQVHKATLENGQKLAVKIQYPGIAKSIESDVDNLASLLKMSGLLPKHIDIAPLISEAKQQLLDESDYQLEARHLQHYQKNLASFEQFKIPKVINDLTTEHILSMEFVEGIDLEACVSLPQEQRNTLASDLIYLFFFELLKFNTVQTDPNFGNYLYQPDTGKVVLLDFGATRVLPQTVCNGYFALFSGALSENRNLIASAAEQIGYFDSEIDLEYKHKVIDIFMLACEPLRQDKAYDFAKSPLAKQIRDKGLEMSTDKSKWHSPPIDALFIHRKLAGLYLIAAKLNAKVNVQQLYKSFLQQAKLAQE</sequence>
<reference evidence="7" key="1">
    <citation type="submission" date="2015-11" db="EMBL/GenBank/DDBJ databases">
        <authorList>
            <person name="Kim K.M."/>
        </authorList>
    </citation>
    <scope>NUCLEOTIDE SEQUENCE [LARGE SCALE GENOMIC DNA]</scope>
    <source>
        <strain evidence="7">KCTC 12086</strain>
    </source>
</reference>
<name>A0A0S2K7W6_9GAMM</name>
<dbReference type="InterPro" id="IPR011009">
    <property type="entry name" value="Kinase-like_dom_sf"/>
</dbReference>
<dbReference type="Proteomes" id="UP000061457">
    <property type="component" value="Chromosome II"/>
</dbReference>
<keyword evidence="3" id="KW-0547">Nucleotide-binding</keyword>
<protein>
    <submittedName>
        <fullName evidence="6">Ubiquinol-cytochrome C reductase</fullName>
    </submittedName>
</protein>
<dbReference type="CDD" id="cd13970">
    <property type="entry name" value="ABC1_ADCK3"/>
    <property type="match status" value="1"/>
</dbReference>
<dbReference type="PANTHER" id="PTHR43851:SF3">
    <property type="entry name" value="COENZYME Q8"/>
    <property type="match status" value="1"/>
</dbReference>
<proteinExistence type="inferred from homology"/>
<evidence type="ECO:0000259" key="5">
    <source>
        <dbReference type="Pfam" id="PF03109"/>
    </source>
</evidence>
<dbReference type="STRING" id="161398.PP2015_3757"/>
<dbReference type="InterPro" id="IPR004147">
    <property type="entry name" value="ABC1_dom"/>
</dbReference>
<organism evidence="6 7">
    <name type="scientific">Pseudoalteromonas phenolica</name>
    <dbReference type="NCBI Taxonomy" id="161398"/>
    <lineage>
        <taxon>Bacteria</taxon>
        <taxon>Pseudomonadati</taxon>
        <taxon>Pseudomonadota</taxon>
        <taxon>Gammaproteobacteria</taxon>
        <taxon>Alteromonadales</taxon>
        <taxon>Pseudoalteromonadaceae</taxon>
        <taxon>Pseudoalteromonas</taxon>
    </lineage>
</organism>
<dbReference type="PANTHER" id="PTHR43851">
    <property type="match status" value="1"/>
</dbReference>
<evidence type="ECO:0000256" key="1">
    <source>
        <dbReference type="ARBA" id="ARBA00009670"/>
    </source>
</evidence>
<evidence type="ECO:0000313" key="6">
    <source>
        <dbReference type="EMBL" id="ALO44229.1"/>
    </source>
</evidence>
<keyword evidence="4" id="KW-0067">ATP-binding</keyword>
<evidence type="ECO:0000256" key="2">
    <source>
        <dbReference type="ARBA" id="ARBA00022679"/>
    </source>
</evidence>